<proteinExistence type="predicted"/>
<reference evidence="1 2" key="1">
    <citation type="submission" date="2018-10" db="EMBL/GenBank/DDBJ databases">
        <title>Genomic Encyclopedia of Archaeal and Bacterial Type Strains, Phase II (KMG-II): from individual species to whole genera.</title>
        <authorList>
            <person name="Goeker M."/>
        </authorList>
    </citation>
    <scope>NUCLEOTIDE SEQUENCE [LARGE SCALE GENOMIC DNA]</scope>
    <source>
        <strain evidence="1 2">DSM 29317</strain>
    </source>
</reference>
<dbReference type="Gene3D" id="3.90.1590.10">
    <property type="entry name" value="glutathione-dependent formaldehyde- activating enzyme (gfa)"/>
    <property type="match status" value="1"/>
</dbReference>
<dbReference type="OrthoDB" id="5500342at2"/>
<evidence type="ECO:0000313" key="1">
    <source>
        <dbReference type="EMBL" id="RLK10161.1"/>
    </source>
</evidence>
<accession>A0A497ZPA7</accession>
<dbReference type="Pfam" id="PF19648">
    <property type="entry name" value="DUF6151"/>
    <property type="match status" value="1"/>
</dbReference>
<dbReference type="RefSeq" id="WP_010439144.1">
    <property type="nucleotide sequence ID" value="NZ_AEYW01000006.1"/>
</dbReference>
<dbReference type="STRING" id="981384.GCA_000192475_02799"/>
<keyword evidence="2" id="KW-1185">Reference proteome</keyword>
<gene>
    <name evidence="1" type="ORF">CLV75_0127</name>
</gene>
<evidence type="ECO:0008006" key="3">
    <source>
        <dbReference type="Google" id="ProtNLM"/>
    </source>
</evidence>
<dbReference type="InterPro" id="IPR046149">
    <property type="entry name" value="DUF6151"/>
</dbReference>
<dbReference type="AlphaFoldDB" id="A0A497ZPA7"/>
<dbReference type="EMBL" id="RCCT01000001">
    <property type="protein sequence ID" value="RLK10161.1"/>
    <property type="molecule type" value="Genomic_DNA"/>
</dbReference>
<name>A0A497ZPA7_9RHOB</name>
<protein>
    <recommendedName>
        <fullName evidence="3">CENP-V/GFA domain-containing protein</fullName>
    </recommendedName>
</protein>
<sequence length="194" mass="21161">MSGTAAKELSFSCDCGALSGRITERGVKSGTHVVCFCHDCRAAQLYFKQPDPAPGPVDIFQMAPEEIELDRGAEHLALMQLSPKGMLRWYAKCCNAPLATTPLTPKFPFAGVIVKRIPDSNSLGPVTTRGFVPGPDGKQSHEKIRYAAMGLLKRVLKSRLSGSWKKTPFFDSETGTPVAQPTILTKEERAAFYD</sequence>
<dbReference type="Proteomes" id="UP000271700">
    <property type="component" value="Unassembled WGS sequence"/>
</dbReference>
<comment type="caution">
    <text evidence="1">The sequence shown here is derived from an EMBL/GenBank/DDBJ whole genome shotgun (WGS) entry which is preliminary data.</text>
</comment>
<organism evidence="1 2">
    <name type="scientific">Ruegeria conchae</name>
    <dbReference type="NCBI Taxonomy" id="981384"/>
    <lineage>
        <taxon>Bacteria</taxon>
        <taxon>Pseudomonadati</taxon>
        <taxon>Pseudomonadota</taxon>
        <taxon>Alphaproteobacteria</taxon>
        <taxon>Rhodobacterales</taxon>
        <taxon>Roseobacteraceae</taxon>
        <taxon>Ruegeria</taxon>
    </lineage>
</organism>
<evidence type="ECO:0000313" key="2">
    <source>
        <dbReference type="Proteomes" id="UP000271700"/>
    </source>
</evidence>